<evidence type="ECO:0000313" key="2">
    <source>
        <dbReference type="EnsemblPlants" id="AES72318"/>
    </source>
</evidence>
<evidence type="ECO:0000313" key="1">
    <source>
        <dbReference type="EMBL" id="AES72318.1"/>
    </source>
</evidence>
<sequence>MYPHPAARAPNHGYYYPQPQYPYHHQPNVIYDEDYNIVERNPYPFDGPYFDRRMVEPSHPMRAGQIGYDRHGRLRPYPFYDSRYSFHGRVDPYTSYQAYYETPLLAFPQPPPPARAGADVVSPNDMMDGRVGAM</sequence>
<name>G7J505_MEDTR</name>
<reference evidence="2" key="3">
    <citation type="submission" date="2015-04" db="UniProtKB">
        <authorList>
            <consortium name="EnsemblPlants"/>
        </authorList>
    </citation>
    <scope>IDENTIFICATION</scope>
    <source>
        <strain evidence="2">cv. Jemalong A17</strain>
    </source>
</reference>
<keyword evidence="3" id="KW-1185">Reference proteome</keyword>
<protein>
    <submittedName>
        <fullName evidence="1">Delta-aminolevulinic acid dehydratase</fullName>
    </submittedName>
</protein>
<reference evidence="1 3" key="2">
    <citation type="journal article" date="2014" name="BMC Genomics">
        <title>An improved genome release (version Mt4.0) for the model legume Medicago truncatula.</title>
        <authorList>
            <person name="Tang H."/>
            <person name="Krishnakumar V."/>
            <person name="Bidwell S."/>
            <person name="Rosen B."/>
            <person name="Chan A."/>
            <person name="Zhou S."/>
            <person name="Gentzbittel L."/>
            <person name="Childs K.L."/>
            <person name="Yandell M."/>
            <person name="Gundlach H."/>
            <person name="Mayer K.F."/>
            <person name="Schwartz D.C."/>
            <person name="Town C.D."/>
        </authorList>
    </citation>
    <scope>GENOME REANNOTATION</scope>
    <source>
        <strain evidence="2 3">cv. Jemalong A17</strain>
    </source>
</reference>
<organism evidence="1 3">
    <name type="scientific">Medicago truncatula</name>
    <name type="common">Barrel medic</name>
    <name type="synonym">Medicago tribuloides</name>
    <dbReference type="NCBI Taxonomy" id="3880"/>
    <lineage>
        <taxon>Eukaryota</taxon>
        <taxon>Viridiplantae</taxon>
        <taxon>Streptophyta</taxon>
        <taxon>Embryophyta</taxon>
        <taxon>Tracheophyta</taxon>
        <taxon>Spermatophyta</taxon>
        <taxon>Magnoliopsida</taxon>
        <taxon>eudicotyledons</taxon>
        <taxon>Gunneridae</taxon>
        <taxon>Pentapetalae</taxon>
        <taxon>rosids</taxon>
        <taxon>fabids</taxon>
        <taxon>Fabales</taxon>
        <taxon>Fabaceae</taxon>
        <taxon>Papilionoideae</taxon>
        <taxon>50 kb inversion clade</taxon>
        <taxon>NPAAA clade</taxon>
        <taxon>Hologalegina</taxon>
        <taxon>IRL clade</taxon>
        <taxon>Trifolieae</taxon>
        <taxon>Medicago</taxon>
    </lineage>
</organism>
<dbReference type="EMBL" id="CM001219">
    <property type="protein sequence ID" value="AES72318.1"/>
    <property type="molecule type" value="Genomic_DNA"/>
</dbReference>
<dbReference type="Proteomes" id="UP000002051">
    <property type="component" value="Chromosome 3"/>
</dbReference>
<proteinExistence type="predicted"/>
<accession>G7J505</accession>
<dbReference type="SUPFAM" id="SSF51569">
    <property type="entry name" value="Aldolase"/>
    <property type="match status" value="1"/>
</dbReference>
<gene>
    <name evidence="1" type="ordered locus">MTR_3g088600</name>
</gene>
<dbReference type="HOGENOM" id="CLU_2053095_0_0_1"/>
<dbReference type="PaxDb" id="3880-AES72318"/>
<dbReference type="EnsemblPlants" id="AES72318">
    <property type="protein sequence ID" value="AES72318"/>
    <property type="gene ID" value="MTR_3g088600"/>
</dbReference>
<reference evidence="1 3" key="1">
    <citation type="journal article" date="2011" name="Nature">
        <title>The Medicago genome provides insight into the evolution of rhizobial symbioses.</title>
        <authorList>
            <person name="Young N.D."/>
            <person name="Debelle F."/>
            <person name="Oldroyd G.E."/>
            <person name="Geurts R."/>
            <person name="Cannon S.B."/>
            <person name="Udvardi M.K."/>
            <person name="Benedito V.A."/>
            <person name="Mayer K.F."/>
            <person name="Gouzy J."/>
            <person name="Schoof H."/>
            <person name="Van de Peer Y."/>
            <person name="Proost S."/>
            <person name="Cook D.R."/>
            <person name="Meyers B.C."/>
            <person name="Spannagl M."/>
            <person name="Cheung F."/>
            <person name="De Mita S."/>
            <person name="Krishnakumar V."/>
            <person name="Gundlach H."/>
            <person name="Zhou S."/>
            <person name="Mudge J."/>
            <person name="Bharti A.K."/>
            <person name="Murray J.D."/>
            <person name="Naoumkina M.A."/>
            <person name="Rosen B."/>
            <person name="Silverstein K.A."/>
            <person name="Tang H."/>
            <person name="Rombauts S."/>
            <person name="Zhao P.X."/>
            <person name="Zhou P."/>
            <person name="Barbe V."/>
            <person name="Bardou P."/>
            <person name="Bechner M."/>
            <person name="Bellec A."/>
            <person name="Berger A."/>
            <person name="Berges H."/>
            <person name="Bidwell S."/>
            <person name="Bisseling T."/>
            <person name="Choisne N."/>
            <person name="Couloux A."/>
            <person name="Denny R."/>
            <person name="Deshpande S."/>
            <person name="Dai X."/>
            <person name="Doyle J.J."/>
            <person name="Dudez A.M."/>
            <person name="Farmer A.D."/>
            <person name="Fouteau S."/>
            <person name="Franken C."/>
            <person name="Gibelin C."/>
            <person name="Gish J."/>
            <person name="Goldstein S."/>
            <person name="Gonzalez A.J."/>
            <person name="Green P.J."/>
            <person name="Hallab A."/>
            <person name="Hartog M."/>
            <person name="Hua A."/>
            <person name="Humphray S.J."/>
            <person name="Jeong D.H."/>
            <person name="Jing Y."/>
            <person name="Jocker A."/>
            <person name="Kenton S.M."/>
            <person name="Kim D.J."/>
            <person name="Klee K."/>
            <person name="Lai H."/>
            <person name="Lang C."/>
            <person name="Lin S."/>
            <person name="Macmil S.L."/>
            <person name="Magdelenat G."/>
            <person name="Matthews L."/>
            <person name="McCorrison J."/>
            <person name="Monaghan E.L."/>
            <person name="Mun J.H."/>
            <person name="Najar F.Z."/>
            <person name="Nicholson C."/>
            <person name="Noirot C."/>
            <person name="O'Bleness M."/>
            <person name="Paule C.R."/>
            <person name="Poulain J."/>
            <person name="Prion F."/>
            <person name="Qin B."/>
            <person name="Qu C."/>
            <person name="Retzel E.F."/>
            <person name="Riddle C."/>
            <person name="Sallet E."/>
            <person name="Samain S."/>
            <person name="Samson N."/>
            <person name="Sanders I."/>
            <person name="Saurat O."/>
            <person name="Scarpelli C."/>
            <person name="Schiex T."/>
            <person name="Segurens B."/>
            <person name="Severin A.J."/>
            <person name="Sherrier D.J."/>
            <person name="Shi R."/>
            <person name="Sims S."/>
            <person name="Singer S.R."/>
            <person name="Sinharoy S."/>
            <person name="Sterck L."/>
            <person name="Viollet A."/>
            <person name="Wang B.B."/>
            <person name="Wang K."/>
            <person name="Wang M."/>
            <person name="Wang X."/>
            <person name="Warfsmann J."/>
            <person name="Weissenbach J."/>
            <person name="White D.D."/>
            <person name="White J.D."/>
            <person name="Wiley G.B."/>
            <person name="Wincker P."/>
            <person name="Xing Y."/>
            <person name="Yang L."/>
            <person name="Yao Z."/>
            <person name="Ying F."/>
            <person name="Zhai J."/>
            <person name="Zhou L."/>
            <person name="Zuber A."/>
            <person name="Denarie J."/>
            <person name="Dixon R.A."/>
            <person name="May G.D."/>
            <person name="Schwartz D.C."/>
            <person name="Rogers J."/>
            <person name="Quetier F."/>
            <person name="Town C.D."/>
            <person name="Roe B.A."/>
        </authorList>
    </citation>
    <scope>NUCLEOTIDE SEQUENCE [LARGE SCALE GENOMIC DNA]</scope>
    <source>
        <strain evidence="1">A17</strain>
        <strain evidence="2 3">cv. Jemalong A17</strain>
    </source>
</reference>
<evidence type="ECO:0000313" key="3">
    <source>
        <dbReference type="Proteomes" id="UP000002051"/>
    </source>
</evidence>
<dbReference type="AlphaFoldDB" id="G7J505"/>